<keyword evidence="3" id="KW-1185">Reference proteome</keyword>
<accession>A0ABV9CH84</accession>
<organism evidence="2 3">
    <name type="scientific">Sphaerisporangium dianthi</name>
    <dbReference type="NCBI Taxonomy" id="1436120"/>
    <lineage>
        <taxon>Bacteria</taxon>
        <taxon>Bacillati</taxon>
        <taxon>Actinomycetota</taxon>
        <taxon>Actinomycetes</taxon>
        <taxon>Streptosporangiales</taxon>
        <taxon>Streptosporangiaceae</taxon>
        <taxon>Sphaerisporangium</taxon>
    </lineage>
</organism>
<dbReference type="Proteomes" id="UP001596004">
    <property type="component" value="Unassembled WGS sequence"/>
</dbReference>
<evidence type="ECO:0000313" key="2">
    <source>
        <dbReference type="EMBL" id="MFC4532535.1"/>
    </source>
</evidence>
<evidence type="ECO:0000256" key="1">
    <source>
        <dbReference type="SAM" id="MobiDB-lite"/>
    </source>
</evidence>
<comment type="caution">
    <text evidence="2">The sequence shown here is derived from an EMBL/GenBank/DDBJ whole genome shotgun (WGS) entry which is preliminary data.</text>
</comment>
<gene>
    <name evidence="2" type="ORF">ACFO60_17310</name>
</gene>
<feature type="region of interest" description="Disordered" evidence="1">
    <location>
        <begin position="74"/>
        <end position="94"/>
    </location>
</feature>
<name>A0ABV9CH84_9ACTN</name>
<sequence length="107" mass="11866">MARVVCVHGVGKQQLGERQLLKDWIPALLDGLTRAGADGRLAHDHIEMAFYGDLWDLVADVERRAQLRVRNGVDRRVHDRRGRPGRRDGGAGTACCVSRISAPARRS</sequence>
<evidence type="ECO:0000313" key="3">
    <source>
        <dbReference type="Proteomes" id="UP001596004"/>
    </source>
</evidence>
<dbReference type="RefSeq" id="WP_380841368.1">
    <property type="nucleotide sequence ID" value="NZ_JBHSFP010000010.1"/>
</dbReference>
<dbReference type="EMBL" id="JBHSFP010000010">
    <property type="protein sequence ID" value="MFC4532535.1"/>
    <property type="molecule type" value="Genomic_DNA"/>
</dbReference>
<reference evidence="3" key="1">
    <citation type="journal article" date="2019" name="Int. J. Syst. Evol. Microbiol.">
        <title>The Global Catalogue of Microorganisms (GCM) 10K type strain sequencing project: providing services to taxonomists for standard genome sequencing and annotation.</title>
        <authorList>
            <consortium name="The Broad Institute Genomics Platform"/>
            <consortium name="The Broad Institute Genome Sequencing Center for Infectious Disease"/>
            <person name="Wu L."/>
            <person name="Ma J."/>
        </authorList>
    </citation>
    <scope>NUCLEOTIDE SEQUENCE [LARGE SCALE GENOMIC DNA]</scope>
    <source>
        <strain evidence="3">CGMCC 4.7132</strain>
    </source>
</reference>
<proteinExistence type="predicted"/>
<protein>
    <submittedName>
        <fullName evidence="2">Uncharacterized protein</fullName>
    </submittedName>
</protein>